<feature type="region of interest" description="Disordered" evidence="2">
    <location>
        <begin position="380"/>
        <end position="417"/>
    </location>
</feature>
<comment type="caution">
    <text evidence="3">The sequence shown here is derived from an EMBL/GenBank/DDBJ whole genome shotgun (WGS) entry which is preliminary data.</text>
</comment>
<gene>
    <name evidence="3" type="ORF">QC761_310200</name>
</gene>
<organism evidence="3 4">
    <name type="scientific">Podospora bellae-mahoneyi</name>
    <dbReference type="NCBI Taxonomy" id="2093777"/>
    <lineage>
        <taxon>Eukaryota</taxon>
        <taxon>Fungi</taxon>
        <taxon>Dikarya</taxon>
        <taxon>Ascomycota</taxon>
        <taxon>Pezizomycotina</taxon>
        <taxon>Sordariomycetes</taxon>
        <taxon>Sordariomycetidae</taxon>
        <taxon>Sordariales</taxon>
        <taxon>Podosporaceae</taxon>
        <taxon>Podospora</taxon>
    </lineage>
</organism>
<evidence type="ECO:0000313" key="3">
    <source>
        <dbReference type="EMBL" id="KAK4645029.1"/>
    </source>
</evidence>
<dbReference type="Proteomes" id="UP001322138">
    <property type="component" value="Unassembled WGS sequence"/>
</dbReference>
<keyword evidence="1" id="KW-0175">Coiled coil</keyword>
<dbReference type="EMBL" id="JAFFGZ010000005">
    <property type="protein sequence ID" value="KAK4645029.1"/>
    <property type="molecule type" value="Genomic_DNA"/>
</dbReference>
<feature type="region of interest" description="Disordered" evidence="2">
    <location>
        <begin position="468"/>
        <end position="521"/>
    </location>
</feature>
<feature type="compositionally biased region" description="Basic and acidic residues" evidence="2">
    <location>
        <begin position="468"/>
        <end position="477"/>
    </location>
</feature>
<feature type="compositionally biased region" description="Polar residues" evidence="2">
    <location>
        <begin position="380"/>
        <end position="399"/>
    </location>
</feature>
<feature type="compositionally biased region" description="Basic residues" evidence="2">
    <location>
        <begin position="478"/>
        <end position="487"/>
    </location>
</feature>
<accession>A0ABR0FPK5</accession>
<sequence>MMQMMKLSSKLKRSMSTGKLATLSSSNTTASTTPPSLDDIENLFTTLASHPAVKQFASIGAENKKLRKKYSNLERDNTHTINQIARLQTSLDAARKQGDDASKKLQDVLKQMQTLECQYLEAKKKLADNETQLGDERGKMQWQIDSVKQELSEETAKLERLSTFSARLVPITENIKHICSIMDSIRTSAVKLAETYFCDDLPLNGVNWTTIKSHPALSRTDWILPLPVSNSATAKHMRIATFLAILGYELRNAIFQPIYLLRKSSELNEFLNHLAEENEEVEAYLRSVLFRALAEYRTITDSISTECTDSVVSSVASCFESLVLEAKRQPFVSELKTYCTKACKEWEYIQRLERRVEFETDPEDDDLNNKKFWLPLSTKSSCSLETSPSKPHANGSTKTALKGIHKGAASSKTSSPPLHSPVEATYFLDFFVVWPAVTTEQVRGTAILSLGYFVSGREITAAMMEQRELSATKDQHRAARSGRRKSRAMSVAGHSLGEDGNATGRSVSFLSAQVGNGPKGS</sequence>
<feature type="region of interest" description="Disordered" evidence="2">
    <location>
        <begin position="1"/>
        <end position="36"/>
    </location>
</feature>
<feature type="compositionally biased region" description="Polar residues" evidence="2">
    <location>
        <begin position="503"/>
        <end position="514"/>
    </location>
</feature>
<evidence type="ECO:0008006" key="5">
    <source>
        <dbReference type="Google" id="ProtNLM"/>
    </source>
</evidence>
<evidence type="ECO:0000256" key="2">
    <source>
        <dbReference type="SAM" id="MobiDB-lite"/>
    </source>
</evidence>
<keyword evidence="4" id="KW-1185">Reference proteome</keyword>
<evidence type="ECO:0000313" key="4">
    <source>
        <dbReference type="Proteomes" id="UP001322138"/>
    </source>
</evidence>
<feature type="coiled-coil region" evidence="1">
    <location>
        <begin position="56"/>
        <end position="132"/>
    </location>
</feature>
<protein>
    <recommendedName>
        <fullName evidence="5">MEI5 protein</fullName>
    </recommendedName>
</protein>
<dbReference type="RefSeq" id="XP_062734005.1">
    <property type="nucleotide sequence ID" value="XM_062878164.1"/>
</dbReference>
<reference evidence="3 4" key="1">
    <citation type="journal article" date="2023" name="bioRxiv">
        <title>High-quality genome assemblies of four members of thePodospora anserinaspecies complex.</title>
        <authorList>
            <person name="Ament-Velasquez S.L."/>
            <person name="Vogan A.A."/>
            <person name="Wallerman O."/>
            <person name="Hartmann F."/>
            <person name="Gautier V."/>
            <person name="Silar P."/>
            <person name="Giraud T."/>
            <person name="Johannesson H."/>
        </authorList>
    </citation>
    <scope>NUCLEOTIDE SEQUENCE [LARGE SCALE GENOMIC DNA]</scope>
    <source>
        <strain evidence="3 4">CBS 112042</strain>
    </source>
</reference>
<dbReference type="GeneID" id="87897646"/>
<evidence type="ECO:0000256" key="1">
    <source>
        <dbReference type="SAM" id="Coils"/>
    </source>
</evidence>
<proteinExistence type="predicted"/>
<dbReference type="Gene3D" id="1.10.287.1490">
    <property type="match status" value="1"/>
</dbReference>
<name>A0ABR0FPK5_9PEZI</name>